<organism evidence="6 7">
    <name type="scientific">Boletus reticuloceps</name>
    <dbReference type="NCBI Taxonomy" id="495285"/>
    <lineage>
        <taxon>Eukaryota</taxon>
        <taxon>Fungi</taxon>
        <taxon>Dikarya</taxon>
        <taxon>Basidiomycota</taxon>
        <taxon>Agaricomycotina</taxon>
        <taxon>Agaricomycetes</taxon>
        <taxon>Agaricomycetidae</taxon>
        <taxon>Boletales</taxon>
        <taxon>Boletineae</taxon>
        <taxon>Boletaceae</taxon>
        <taxon>Boletoideae</taxon>
        <taxon>Boletus</taxon>
    </lineage>
</organism>
<name>A0A8I3A6Y2_9AGAM</name>
<comment type="caution">
    <text evidence="6">The sequence shown here is derived from an EMBL/GenBank/DDBJ whole genome shotgun (WGS) entry which is preliminary data.</text>
</comment>
<dbReference type="EMBL" id="JAGFBS010000031">
    <property type="protein sequence ID" value="KAG6371870.1"/>
    <property type="molecule type" value="Genomic_DNA"/>
</dbReference>
<reference evidence="6" key="1">
    <citation type="submission" date="2021-03" db="EMBL/GenBank/DDBJ databases">
        <title>Evolutionary innovations through gain and loss of genes in the ectomycorrhizal Boletales.</title>
        <authorList>
            <person name="Wu G."/>
            <person name="Miyauchi S."/>
            <person name="Morin E."/>
            <person name="Yang Z.-L."/>
            <person name="Xu J."/>
            <person name="Martin F.M."/>
        </authorList>
    </citation>
    <scope>NUCLEOTIDE SEQUENCE</scope>
    <source>
        <strain evidence="6">BR01</strain>
    </source>
</reference>
<protein>
    <recommendedName>
        <fullName evidence="5">MYND-type domain-containing protein</fullName>
    </recommendedName>
</protein>
<keyword evidence="1" id="KW-0479">Metal-binding</keyword>
<dbReference type="PROSITE" id="PS50865">
    <property type="entry name" value="ZF_MYND_2"/>
    <property type="match status" value="1"/>
</dbReference>
<keyword evidence="7" id="KW-1185">Reference proteome</keyword>
<feature type="domain" description="MYND-type" evidence="5">
    <location>
        <begin position="444"/>
        <end position="486"/>
    </location>
</feature>
<dbReference type="OrthoDB" id="549788at2759"/>
<proteinExistence type="predicted"/>
<sequence length="664" mass="75791">MKQELCLSDVELERLINGTHSLETLGKIIAFARGPACQLAQYLRIISMLYDKLDVNKIPYYTVGDFSVVRTSALDVTDGVTNMVEVLDFAFTALIGLGTTIRLWLNKLHQQDFWKQLAKGLCAHWPDIRQWVLFLYQNIILQEILGIETRHICKNAVLDFLGLVRDNRLRAWSKSIPADREVMKIICDLWFLEIRDSRFSSWNNDQRGSPILCTCLFMTCELGASIDWDNILSVFQGDPELIARVSLCHLEREISRGDELDLLCITCDLQIITALSQQENIRFAYMRQGVIKVGAEILALVVDRKWEDDMQMFARRSIADAAALLRSRIEEMDALPFLSQALERGLVASLLKCEPLLTSVGQPVALQEMLLLLGEILPGYSVYRSVLHQLTFAVDSAIGQRLDAKLSKSGGFCVAWKRLKDTVDERRRLVKRDVSSGHVQTCQNDMCSKTSHMGRFKRCAGCLHAYYCSWKCQRYDWQNGKHKQFCTRIHQRFVRTHGHMSPVHSKDLKFLDHIILNELKKHRARLGSHPVKLTLVELSFLIGGQVDVFFDARGAKANPFGTKCKCELYSNARWKHMAEVVREGKKPMVLVRAFIPGGMSRKIVLQAIPLAVVVEGRQDQRRNRQVVEKYQFNLIFTCCGSERSYQPVTATSRGFNDVKVPNMD</sequence>
<evidence type="ECO:0000313" key="7">
    <source>
        <dbReference type="Proteomes" id="UP000683000"/>
    </source>
</evidence>
<dbReference type="Gene3D" id="6.10.140.2220">
    <property type="match status" value="1"/>
</dbReference>
<evidence type="ECO:0000259" key="5">
    <source>
        <dbReference type="PROSITE" id="PS50865"/>
    </source>
</evidence>
<evidence type="ECO:0000313" key="6">
    <source>
        <dbReference type="EMBL" id="KAG6371870.1"/>
    </source>
</evidence>
<dbReference type="InterPro" id="IPR002893">
    <property type="entry name" value="Znf_MYND"/>
</dbReference>
<dbReference type="GO" id="GO:0008270">
    <property type="term" value="F:zinc ion binding"/>
    <property type="evidence" value="ECO:0007669"/>
    <property type="project" value="UniProtKB-KW"/>
</dbReference>
<dbReference type="SUPFAM" id="SSF144232">
    <property type="entry name" value="HIT/MYND zinc finger-like"/>
    <property type="match status" value="1"/>
</dbReference>
<evidence type="ECO:0000256" key="1">
    <source>
        <dbReference type="ARBA" id="ARBA00022723"/>
    </source>
</evidence>
<evidence type="ECO:0000256" key="2">
    <source>
        <dbReference type="ARBA" id="ARBA00022771"/>
    </source>
</evidence>
<accession>A0A8I3A6Y2</accession>
<keyword evidence="3" id="KW-0862">Zinc</keyword>
<gene>
    <name evidence="6" type="ORF">JVT61DRAFT_8867</name>
</gene>
<keyword evidence="2 4" id="KW-0863">Zinc-finger</keyword>
<dbReference type="Proteomes" id="UP000683000">
    <property type="component" value="Unassembled WGS sequence"/>
</dbReference>
<dbReference type="Pfam" id="PF01753">
    <property type="entry name" value="zf-MYND"/>
    <property type="match status" value="1"/>
</dbReference>
<evidence type="ECO:0000256" key="3">
    <source>
        <dbReference type="ARBA" id="ARBA00022833"/>
    </source>
</evidence>
<evidence type="ECO:0000256" key="4">
    <source>
        <dbReference type="PROSITE-ProRule" id="PRU00134"/>
    </source>
</evidence>
<dbReference type="AlphaFoldDB" id="A0A8I3A6Y2"/>